<name>A0A326U626_THEHA</name>
<dbReference type="Proteomes" id="UP000248806">
    <property type="component" value="Unassembled WGS sequence"/>
</dbReference>
<dbReference type="RefSeq" id="WP_111322796.1">
    <property type="nucleotide sequence ID" value="NZ_BIFX01000001.1"/>
</dbReference>
<accession>A0A326U626</accession>
<dbReference type="InterPro" id="IPR050312">
    <property type="entry name" value="IolE/XylAMocC-like"/>
</dbReference>
<sequence length="278" mass="31209">MKIGFSTLSCPAWTLEQTIKAALEFGYTGVELRLLDGEVLDPLQDRQKIIDAVAAFRAAKIEVCCLDTSCRLNQPDEEQQNQMLTELRAWIALAQEVEVPLLRVFGGMTPTNITPTPTEEQEDERVLSSFQHITPDAEAANVTIALETHDAFSSSRRIARILAKVPSPNIGVIWDSHHPFRVGETAEEVYQNLGPRIVHTHVKDAVQTTEGTWDLVLLGDGEVPVEEMLIQLKTHGYNGWVVVEWEKKWHPEIPDPEFALPQHMSYLSTLLPALDTLR</sequence>
<dbReference type="OrthoDB" id="3185623at2"/>
<organism evidence="2 3">
    <name type="scientific">Thermosporothrix hazakensis</name>
    <dbReference type="NCBI Taxonomy" id="644383"/>
    <lineage>
        <taxon>Bacteria</taxon>
        <taxon>Bacillati</taxon>
        <taxon>Chloroflexota</taxon>
        <taxon>Ktedonobacteria</taxon>
        <taxon>Ktedonobacterales</taxon>
        <taxon>Thermosporotrichaceae</taxon>
        <taxon>Thermosporothrix</taxon>
    </lineage>
</organism>
<reference evidence="2 3" key="1">
    <citation type="submission" date="2018-06" db="EMBL/GenBank/DDBJ databases">
        <title>Genomic Encyclopedia of Archaeal and Bacterial Type Strains, Phase II (KMG-II): from individual species to whole genera.</title>
        <authorList>
            <person name="Goeker M."/>
        </authorList>
    </citation>
    <scope>NUCLEOTIDE SEQUENCE [LARGE SCALE GENOMIC DNA]</scope>
    <source>
        <strain evidence="2 3">ATCC BAA-1881</strain>
    </source>
</reference>
<keyword evidence="3" id="KW-1185">Reference proteome</keyword>
<gene>
    <name evidence="2" type="ORF">EI42_02720</name>
</gene>
<feature type="domain" description="Xylose isomerase-like TIM barrel" evidence="1">
    <location>
        <begin position="20"/>
        <end position="266"/>
    </location>
</feature>
<dbReference type="InterPro" id="IPR013022">
    <property type="entry name" value="Xyl_isomerase-like_TIM-brl"/>
</dbReference>
<proteinExistence type="predicted"/>
<dbReference type="Pfam" id="PF01261">
    <property type="entry name" value="AP_endonuc_2"/>
    <property type="match status" value="1"/>
</dbReference>
<dbReference type="EMBL" id="QKUF01000008">
    <property type="protein sequence ID" value="PZW29426.1"/>
    <property type="molecule type" value="Genomic_DNA"/>
</dbReference>
<dbReference type="Gene3D" id="3.20.20.150">
    <property type="entry name" value="Divalent-metal-dependent TIM barrel enzymes"/>
    <property type="match status" value="1"/>
</dbReference>
<evidence type="ECO:0000313" key="3">
    <source>
        <dbReference type="Proteomes" id="UP000248806"/>
    </source>
</evidence>
<dbReference type="InterPro" id="IPR036237">
    <property type="entry name" value="Xyl_isomerase-like_sf"/>
</dbReference>
<protein>
    <submittedName>
        <fullName evidence="2">Fatty-acyl-CoA synthase</fullName>
    </submittedName>
</protein>
<comment type="caution">
    <text evidence="2">The sequence shown here is derived from an EMBL/GenBank/DDBJ whole genome shotgun (WGS) entry which is preliminary data.</text>
</comment>
<dbReference type="PANTHER" id="PTHR12110">
    <property type="entry name" value="HYDROXYPYRUVATE ISOMERASE"/>
    <property type="match status" value="1"/>
</dbReference>
<dbReference type="AlphaFoldDB" id="A0A326U626"/>
<evidence type="ECO:0000259" key="1">
    <source>
        <dbReference type="Pfam" id="PF01261"/>
    </source>
</evidence>
<dbReference type="SUPFAM" id="SSF51658">
    <property type="entry name" value="Xylose isomerase-like"/>
    <property type="match status" value="1"/>
</dbReference>
<evidence type="ECO:0000313" key="2">
    <source>
        <dbReference type="EMBL" id="PZW29426.1"/>
    </source>
</evidence>